<reference evidence="1" key="2">
    <citation type="journal article" date="2015" name="Data Brief">
        <title>Shoot transcriptome of the giant reed, Arundo donax.</title>
        <authorList>
            <person name="Barrero R.A."/>
            <person name="Guerrero F.D."/>
            <person name="Moolhuijzen P."/>
            <person name="Goolsby J.A."/>
            <person name="Tidwell J."/>
            <person name="Bellgard S.E."/>
            <person name="Bellgard M.I."/>
        </authorList>
    </citation>
    <scope>NUCLEOTIDE SEQUENCE</scope>
    <source>
        <tissue evidence="1">Shoot tissue taken approximately 20 cm above the soil surface</tissue>
    </source>
</reference>
<proteinExistence type="predicted"/>
<organism evidence="1">
    <name type="scientific">Arundo donax</name>
    <name type="common">Giant reed</name>
    <name type="synonym">Donax arundinaceus</name>
    <dbReference type="NCBI Taxonomy" id="35708"/>
    <lineage>
        <taxon>Eukaryota</taxon>
        <taxon>Viridiplantae</taxon>
        <taxon>Streptophyta</taxon>
        <taxon>Embryophyta</taxon>
        <taxon>Tracheophyta</taxon>
        <taxon>Spermatophyta</taxon>
        <taxon>Magnoliopsida</taxon>
        <taxon>Liliopsida</taxon>
        <taxon>Poales</taxon>
        <taxon>Poaceae</taxon>
        <taxon>PACMAD clade</taxon>
        <taxon>Arundinoideae</taxon>
        <taxon>Arundineae</taxon>
        <taxon>Arundo</taxon>
    </lineage>
</organism>
<name>A0A0A9B4K7_ARUDO</name>
<evidence type="ECO:0000313" key="1">
    <source>
        <dbReference type="EMBL" id="JAD54252.1"/>
    </source>
</evidence>
<protein>
    <submittedName>
        <fullName evidence="1">Uncharacterized protein</fullName>
    </submittedName>
</protein>
<reference evidence="1" key="1">
    <citation type="submission" date="2014-09" db="EMBL/GenBank/DDBJ databases">
        <authorList>
            <person name="Magalhaes I.L.F."/>
            <person name="Oliveira U."/>
            <person name="Santos F.R."/>
            <person name="Vidigal T.H.D.A."/>
            <person name="Brescovit A.D."/>
            <person name="Santos A.J."/>
        </authorList>
    </citation>
    <scope>NUCLEOTIDE SEQUENCE</scope>
    <source>
        <tissue evidence="1">Shoot tissue taken approximately 20 cm above the soil surface</tissue>
    </source>
</reference>
<dbReference type="AlphaFoldDB" id="A0A0A9B4K7"/>
<sequence length="52" mass="6137">MNILDSKEKLFGMLTIGYINETGFYDRYHQVDKFNPQEELLNLIIELPHAHS</sequence>
<dbReference type="EMBL" id="GBRH01243643">
    <property type="protein sequence ID" value="JAD54252.1"/>
    <property type="molecule type" value="Transcribed_RNA"/>
</dbReference>
<accession>A0A0A9B4K7</accession>